<name>A0ABN6H9Q1_9BACT</name>
<dbReference type="PANTHER" id="PTHR11365:SF23">
    <property type="entry name" value="HYPOTHETICAL 5-OXOPROLINASE (EUROFUNG)-RELATED"/>
    <property type="match status" value="1"/>
</dbReference>
<comment type="similarity">
    <text evidence="1">Belongs to the oxoprolinase family.</text>
</comment>
<gene>
    <name evidence="5" type="primary">oplA</name>
    <name evidence="5" type="ORF">HAHE_32570</name>
</gene>
<proteinExistence type="inferred from homology"/>
<dbReference type="RefSeq" id="WP_338685903.1">
    <property type="nucleotide sequence ID" value="NZ_AP024702.1"/>
</dbReference>
<sequence length="1205" mass="127901">MSARWRVRVDTGGTFTDAWAIGPDGEERRCKVLSDGRLRVRLGELRNGRRPLEGPAAELPDGLLVGWRTEDGRTVVVHESGALELPGNGGMVELDGGEEAPVVAARILTRTASGVRLPSMDFRVATTRGTNALLERKGADVALFVTEGFEDLTLIGDQRRERLFELKQPPADRLARTIYGVSSRLSADGAQLVPPDRSQIAEVARRALDSGCRVAAVALLHSWRDAHHEKLVGRWLIEEGFEQVTLSSEVAPLIRLLPRTETALADAFLAPVMRHFIRRVTEPLGDQSAWLMTSAGGLVPADRYHPKDSLLSGPAGGLIGAAELARAAGYPKVLTFDMGGTSTDVARIDGPFRYREEQRIGPARVMAPALEIETVAAGGGSICEWRNGRLEVGPESAGSDPGPACYGRGGPLTLTDVNLLLGLMDADKAGIPLDVGASRARFRELVAEMERSGEDVGDPDGLLAGIREVAIEKMAEAIRSVSVRDGVEVEDYALLAFGGAGPQHACAIADRLGVRSVLVPADAGLLSAWGLERAVRQEQRVRQVLLPLGTGGLDGLWQDIAGEATEALGGSGPVLRWIASLRLQGQDSTIEVESEDGATAALGERFGESYRRIFGYDPAAGSMIEVVSLRVVAEESANALVEENFGPTGEPGPQLRQDRFSTCVVPAGWTSRSGDRGTLLLERNQPLEQADISGESAVVRAGLFRSRFEGILGAMGEQLKRTALSTNVKERLDYSCALLDADGRLVASAPHVPVHLGALGVCVRECLKRLEPGPSDVIITNHPGAGGSHLPDITLIAPVHDPSGRRIGFVANRAHHAELGGMAPGSMPAAATKLSEEGVVIPPMLLVENGAARWDRLDALLREASYPSRRPDDNLADLAAQLASCHLGRTSIAGLARDQGGDVVRDELRGIVERSAELMGSVLGERDFNVEAEDALDDGTPLRVSVRVRSGRMEVDFCGTGPVHPGNLNATPAIVRSVLLYVLRLWVADDIPLNEGLLGPVDLILPGGILNPEFPARAEHAPAVVGGNVETSQRIADLLCEALGLSANGPGTMNNFLFGDETFGYYETLGGGSGAGPGFDGTSGKQVHMTNTAITDPEILEHRYPVRLIRHALRRGSGGEGCSCGGDGVVREVEFLRPLTVSFLTQRRAIGPRGGAGGASGKPGCQVRITAQGETRELPGICTEEFEVGDRVRIETPGGGGWGAV</sequence>
<reference evidence="5 6" key="1">
    <citation type="submission" date="2021-06" db="EMBL/GenBank/DDBJ databases">
        <title>Complete genome of Haloferula helveola possessing various polysaccharide degrading enzymes.</title>
        <authorList>
            <person name="Takami H."/>
            <person name="Huang C."/>
            <person name="Hamasaki K."/>
        </authorList>
    </citation>
    <scope>NUCLEOTIDE SEQUENCE [LARGE SCALE GENOMIC DNA]</scope>
    <source>
        <strain evidence="5 6">CN-1</strain>
    </source>
</reference>
<organism evidence="5 6">
    <name type="scientific">Haloferula helveola</name>
    <dbReference type="NCBI Taxonomy" id="490095"/>
    <lineage>
        <taxon>Bacteria</taxon>
        <taxon>Pseudomonadati</taxon>
        <taxon>Verrucomicrobiota</taxon>
        <taxon>Verrucomicrobiia</taxon>
        <taxon>Verrucomicrobiales</taxon>
        <taxon>Verrucomicrobiaceae</taxon>
        <taxon>Haloferula</taxon>
    </lineage>
</organism>
<dbReference type="InterPro" id="IPR045079">
    <property type="entry name" value="Oxoprolinase-like"/>
</dbReference>
<keyword evidence="6" id="KW-1185">Reference proteome</keyword>
<dbReference type="Pfam" id="PF01968">
    <property type="entry name" value="Hydantoinase_A"/>
    <property type="match status" value="1"/>
</dbReference>
<evidence type="ECO:0000256" key="1">
    <source>
        <dbReference type="ARBA" id="ARBA00010403"/>
    </source>
</evidence>
<evidence type="ECO:0000259" key="2">
    <source>
        <dbReference type="Pfam" id="PF01968"/>
    </source>
</evidence>
<evidence type="ECO:0000259" key="4">
    <source>
        <dbReference type="Pfam" id="PF05378"/>
    </source>
</evidence>
<dbReference type="EMBL" id="AP024702">
    <property type="protein sequence ID" value="BCX49349.1"/>
    <property type="molecule type" value="Genomic_DNA"/>
</dbReference>
<dbReference type="PANTHER" id="PTHR11365">
    <property type="entry name" value="5-OXOPROLINASE RELATED"/>
    <property type="match status" value="1"/>
</dbReference>
<dbReference type="Proteomes" id="UP001374893">
    <property type="component" value="Chromosome"/>
</dbReference>
<dbReference type="Pfam" id="PF05378">
    <property type="entry name" value="Hydant_A_N"/>
    <property type="match status" value="1"/>
</dbReference>
<dbReference type="InterPro" id="IPR003692">
    <property type="entry name" value="Hydantoinase_B"/>
</dbReference>
<feature type="domain" description="Hydantoinase B/oxoprolinase" evidence="3">
    <location>
        <begin position="701"/>
        <end position="1204"/>
    </location>
</feature>
<evidence type="ECO:0000313" key="5">
    <source>
        <dbReference type="EMBL" id="BCX49349.1"/>
    </source>
</evidence>
<feature type="domain" description="Hydantoinase A/oxoprolinase" evidence="2">
    <location>
        <begin position="259"/>
        <end position="534"/>
    </location>
</feature>
<evidence type="ECO:0000259" key="3">
    <source>
        <dbReference type="Pfam" id="PF02538"/>
    </source>
</evidence>
<evidence type="ECO:0000313" key="6">
    <source>
        <dbReference type="Proteomes" id="UP001374893"/>
    </source>
</evidence>
<feature type="domain" description="Hydantoinase/oxoprolinase N-terminal" evidence="4">
    <location>
        <begin position="123"/>
        <end position="239"/>
    </location>
</feature>
<dbReference type="Pfam" id="PF02538">
    <property type="entry name" value="Hydantoinase_B"/>
    <property type="match status" value="1"/>
</dbReference>
<protein>
    <submittedName>
        <fullName evidence="5">5-oxoprolinase</fullName>
    </submittedName>
</protein>
<accession>A0ABN6H9Q1</accession>
<dbReference type="InterPro" id="IPR002821">
    <property type="entry name" value="Hydantoinase_A"/>
</dbReference>
<dbReference type="InterPro" id="IPR008040">
    <property type="entry name" value="Hydant_A_N"/>
</dbReference>